<proteinExistence type="predicted"/>
<accession>A0A510JFN4</accession>
<keyword evidence="2" id="KW-1185">Reference proteome</keyword>
<dbReference type="AntiFam" id="ANF00013">
    <property type="entry name" value="tRNA translation"/>
</dbReference>
<dbReference type="Proteomes" id="UP000321892">
    <property type="component" value="Chromosome"/>
</dbReference>
<organism evidence="1 2">
    <name type="scientific">Leptotrichia hofstadii</name>
    <dbReference type="NCBI Taxonomy" id="157688"/>
    <lineage>
        <taxon>Bacteria</taxon>
        <taxon>Fusobacteriati</taxon>
        <taxon>Fusobacteriota</taxon>
        <taxon>Fusobacteriia</taxon>
        <taxon>Fusobacteriales</taxon>
        <taxon>Leptotrichiaceae</taxon>
        <taxon>Leptotrichia</taxon>
    </lineage>
</organism>
<evidence type="ECO:0000313" key="1">
    <source>
        <dbReference type="EMBL" id="BBM37956.1"/>
    </source>
</evidence>
<sequence length="63" mass="6899">MRSPAKGVSGLKLGSRVQIPPSPPFFFNRRINSIQTNASVAQLDRASDYGSEGYGFNSCQVRH</sequence>
<dbReference type="EMBL" id="AP019823">
    <property type="protein sequence ID" value="BBM37956.1"/>
    <property type="molecule type" value="Genomic_DNA"/>
</dbReference>
<protein>
    <submittedName>
        <fullName evidence="1">Uncharacterized protein</fullName>
    </submittedName>
</protein>
<gene>
    <name evidence="1" type="ORF">JCM16775_0660</name>
</gene>
<evidence type="ECO:0000313" key="2">
    <source>
        <dbReference type="Proteomes" id="UP000321892"/>
    </source>
</evidence>
<dbReference type="KEGG" id="lhf:JCM16775_0660"/>
<name>A0A510JFN4_9FUSO</name>
<reference evidence="1 2" key="1">
    <citation type="submission" date="2019-07" db="EMBL/GenBank/DDBJ databases">
        <title>Complete Genome Sequence of Leptotrichia hofstadii Strain JCM16775.</title>
        <authorList>
            <person name="Watanabe S."/>
            <person name="Cui L."/>
        </authorList>
    </citation>
    <scope>NUCLEOTIDE SEQUENCE [LARGE SCALE GENOMIC DNA]</scope>
    <source>
        <strain evidence="1 2">JCM16775</strain>
    </source>
</reference>
<dbReference type="AlphaFoldDB" id="A0A510JFN4"/>